<feature type="transmembrane region" description="Helical" evidence="7">
    <location>
        <begin position="115"/>
        <end position="142"/>
    </location>
</feature>
<evidence type="ECO:0000313" key="8">
    <source>
        <dbReference type="EMBL" id="KKQ10179.1"/>
    </source>
</evidence>
<evidence type="ECO:0000256" key="5">
    <source>
        <dbReference type="ARBA" id="ARBA00022989"/>
    </source>
</evidence>
<dbReference type="EMBL" id="LBSA01000008">
    <property type="protein sequence ID" value="KKQ10179.1"/>
    <property type="molecule type" value="Genomic_DNA"/>
</dbReference>
<dbReference type="AlphaFoldDB" id="A0A0G0HDK3"/>
<feature type="transmembrane region" description="Helical" evidence="7">
    <location>
        <begin position="84"/>
        <end position="103"/>
    </location>
</feature>
<accession>A0A0G0HDK3</accession>
<dbReference type="GO" id="GO:0008961">
    <property type="term" value="F:phosphatidylglycerol-prolipoprotein diacylglyceryl transferase activity"/>
    <property type="evidence" value="ECO:0007669"/>
    <property type="project" value="InterPro"/>
</dbReference>
<evidence type="ECO:0000256" key="3">
    <source>
        <dbReference type="ARBA" id="ARBA00022679"/>
    </source>
</evidence>
<feature type="transmembrane region" description="Helical" evidence="7">
    <location>
        <begin position="46"/>
        <end position="64"/>
    </location>
</feature>
<dbReference type="Proteomes" id="UP000034492">
    <property type="component" value="Unassembled WGS sequence"/>
</dbReference>
<keyword evidence="5 7" id="KW-1133">Transmembrane helix</keyword>
<dbReference type="PANTHER" id="PTHR30589:SF0">
    <property type="entry name" value="PHOSPHATIDYLGLYCEROL--PROLIPOPROTEIN DIACYLGLYCERYL TRANSFERASE"/>
    <property type="match status" value="1"/>
</dbReference>
<evidence type="ECO:0000256" key="7">
    <source>
        <dbReference type="SAM" id="Phobius"/>
    </source>
</evidence>
<keyword evidence="8" id="KW-0449">Lipoprotein</keyword>
<protein>
    <submittedName>
        <fullName evidence="8">Prolipoprotein diacylglyceryl transferase</fullName>
    </submittedName>
</protein>
<feature type="transmembrane region" description="Helical" evidence="7">
    <location>
        <begin position="217"/>
        <end position="238"/>
    </location>
</feature>
<feature type="transmembrane region" description="Helical" evidence="7">
    <location>
        <begin position="186"/>
        <end position="205"/>
    </location>
</feature>
<reference evidence="8 9" key="1">
    <citation type="journal article" date="2015" name="Nature">
        <title>rRNA introns, odd ribosomes, and small enigmatic genomes across a large radiation of phyla.</title>
        <authorList>
            <person name="Brown C.T."/>
            <person name="Hug L.A."/>
            <person name="Thomas B.C."/>
            <person name="Sharon I."/>
            <person name="Castelle C.J."/>
            <person name="Singh A."/>
            <person name="Wilkins M.J."/>
            <person name="Williams K.H."/>
            <person name="Banfield J.F."/>
        </authorList>
    </citation>
    <scope>NUCLEOTIDE SEQUENCE [LARGE SCALE GENOMIC DNA]</scope>
</reference>
<sequence length="304" mass="34637">MKPVLISFGSYTVTTLGVFLVLAFILALIIIWRIIRGLEVDKEKTIDLYLLTSVVSLLGARAYFVFSNSILSENPLNFFLVNKYPGFSFWGGFILGFIFLKLFSKKLKINFWQAADLAIVALFLGISTTSLGCLFNSCQYGLVSNLPIAVSQVGLVGKRFPLQIIESLLFFLGFLVLWSSIKRFHFSGSIALTGLFMLGGFKFFLEFFRGDSLRVSNFLSSGHIWSTLFIFLAAINYYKLTRKSFKEDVLNFLKVFYIPAKRRLAVSRLAKSWYNLKIDLRISLNKFFKNLIKVLNIKSNPTKF</sequence>
<name>A0A0G0HDK3_9BACT</name>
<comment type="caution">
    <text evidence="8">The sequence shown here is derived from an EMBL/GenBank/DDBJ whole genome shotgun (WGS) entry which is preliminary data.</text>
</comment>
<feature type="transmembrane region" description="Helical" evidence="7">
    <location>
        <begin position="12"/>
        <end position="34"/>
    </location>
</feature>
<evidence type="ECO:0000313" key="9">
    <source>
        <dbReference type="Proteomes" id="UP000034492"/>
    </source>
</evidence>
<dbReference type="InterPro" id="IPR001640">
    <property type="entry name" value="Lgt"/>
</dbReference>
<keyword evidence="2" id="KW-1003">Cell membrane</keyword>
<dbReference type="Pfam" id="PF01790">
    <property type="entry name" value="LGT"/>
    <property type="match status" value="1"/>
</dbReference>
<evidence type="ECO:0000256" key="4">
    <source>
        <dbReference type="ARBA" id="ARBA00022692"/>
    </source>
</evidence>
<evidence type="ECO:0000256" key="6">
    <source>
        <dbReference type="ARBA" id="ARBA00023136"/>
    </source>
</evidence>
<evidence type="ECO:0000256" key="1">
    <source>
        <dbReference type="ARBA" id="ARBA00007150"/>
    </source>
</evidence>
<keyword evidence="4 7" id="KW-0812">Transmembrane</keyword>
<organism evidence="8 9">
    <name type="scientific">Candidatus Daviesbacteria bacterium GW2011_GWB1_36_5</name>
    <dbReference type="NCBI Taxonomy" id="1618426"/>
    <lineage>
        <taxon>Bacteria</taxon>
        <taxon>Candidatus Daviesiibacteriota</taxon>
    </lineage>
</organism>
<dbReference type="GO" id="GO:0005886">
    <property type="term" value="C:plasma membrane"/>
    <property type="evidence" value="ECO:0007669"/>
    <property type="project" value="InterPro"/>
</dbReference>
<comment type="similarity">
    <text evidence="1">Belongs to the Lgt family.</text>
</comment>
<feature type="transmembrane region" description="Helical" evidence="7">
    <location>
        <begin position="162"/>
        <end position="179"/>
    </location>
</feature>
<keyword evidence="3 8" id="KW-0808">Transferase</keyword>
<proteinExistence type="inferred from homology"/>
<gene>
    <name evidence="8" type="ORF">US19_C0008G0022</name>
</gene>
<dbReference type="PANTHER" id="PTHR30589">
    <property type="entry name" value="PROLIPOPROTEIN DIACYLGLYCERYL TRANSFERASE"/>
    <property type="match status" value="1"/>
</dbReference>
<dbReference type="GO" id="GO:0042158">
    <property type="term" value="P:lipoprotein biosynthetic process"/>
    <property type="evidence" value="ECO:0007669"/>
    <property type="project" value="InterPro"/>
</dbReference>
<keyword evidence="6 7" id="KW-0472">Membrane</keyword>
<evidence type="ECO:0000256" key="2">
    <source>
        <dbReference type="ARBA" id="ARBA00022475"/>
    </source>
</evidence>